<accession>A0A1G2EY28</accession>
<evidence type="ECO:0000256" key="1">
    <source>
        <dbReference type="SAM" id="Phobius"/>
    </source>
</evidence>
<name>A0A1G2EY28_9BACT</name>
<evidence type="ECO:0000256" key="2">
    <source>
        <dbReference type="SAM" id="SignalP"/>
    </source>
</evidence>
<evidence type="ECO:0000313" key="4">
    <source>
        <dbReference type="Proteomes" id="UP000178428"/>
    </source>
</evidence>
<dbReference type="Gene3D" id="2.60.40.680">
    <property type="match status" value="1"/>
</dbReference>
<evidence type="ECO:0008006" key="5">
    <source>
        <dbReference type="Google" id="ProtNLM"/>
    </source>
</evidence>
<keyword evidence="1" id="KW-0472">Membrane</keyword>
<feature type="transmembrane region" description="Helical" evidence="1">
    <location>
        <begin position="267"/>
        <end position="284"/>
    </location>
</feature>
<keyword evidence="2" id="KW-0732">Signal</keyword>
<sequence length="290" mass="32054">MAVIIFSFLFFILNFSAVNAAEVYFSSRAEETRIGDVFVVEAKISSPELINVADGSILFDKEKLEVRELSTGGSIFSLWASGPSFSNADGRINFVGGTPGGFQGDGSILRAIFIAKKTGEAGLVFDDGFSLNLSDGKGTEINPAREPFTVSVSERSEQVFPKDEWQALVQEDKTPPEFIEAIISRDPRVFDNNYFISFFAVDNESGITYYEIREGGGEFYRAESPYLIKDQTPGVQIQIKAVDKAGNEKIIVLSLSEEAPFYITSKFWAILILILIAVGLFFGLKLKRKK</sequence>
<dbReference type="GO" id="GO:0030246">
    <property type="term" value="F:carbohydrate binding"/>
    <property type="evidence" value="ECO:0007669"/>
    <property type="project" value="InterPro"/>
</dbReference>
<dbReference type="EMBL" id="MHMR01000016">
    <property type="protein sequence ID" value="OGZ30705.1"/>
    <property type="molecule type" value="Genomic_DNA"/>
</dbReference>
<dbReference type="SUPFAM" id="SSF49384">
    <property type="entry name" value="Carbohydrate-binding domain"/>
    <property type="match status" value="1"/>
</dbReference>
<protein>
    <recommendedName>
        <fullName evidence="5">Cohesin domain-containing protein</fullName>
    </recommendedName>
</protein>
<dbReference type="InterPro" id="IPR008965">
    <property type="entry name" value="CBM2/CBM3_carb-bd_dom_sf"/>
</dbReference>
<dbReference type="CDD" id="cd08547">
    <property type="entry name" value="Type_II_cohesin"/>
    <property type="match status" value="1"/>
</dbReference>
<evidence type="ECO:0000313" key="3">
    <source>
        <dbReference type="EMBL" id="OGZ30705.1"/>
    </source>
</evidence>
<keyword evidence="1" id="KW-0812">Transmembrane</keyword>
<keyword evidence="1" id="KW-1133">Transmembrane helix</keyword>
<comment type="caution">
    <text evidence="3">The sequence shown here is derived from an EMBL/GenBank/DDBJ whole genome shotgun (WGS) entry which is preliminary data.</text>
</comment>
<gene>
    <name evidence="3" type="ORF">A3J00_02610</name>
</gene>
<reference evidence="3 4" key="1">
    <citation type="journal article" date="2016" name="Nat. Commun.">
        <title>Thousands of microbial genomes shed light on interconnected biogeochemical processes in an aquifer system.</title>
        <authorList>
            <person name="Anantharaman K."/>
            <person name="Brown C.T."/>
            <person name="Hug L.A."/>
            <person name="Sharon I."/>
            <person name="Castelle C.J."/>
            <person name="Probst A.J."/>
            <person name="Thomas B.C."/>
            <person name="Singh A."/>
            <person name="Wilkins M.J."/>
            <person name="Karaoz U."/>
            <person name="Brodie E.L."/>
            <person name="Williams K.H."/>
            <person name="Hubbard S.S."/>
            <person name="Banfield J.F."/>
        </authorList>
    </citation>
    <scope>NUCLEOTIDE SEQUENCE [LARGE SCALE GENOMIC DNA]</scope>
</reference>
<proteinExistence type="predicted"/>
<dbReference type="AlphaFoldDB" id="A0A1G2EY28"/>
<feature type="signal peptide" evidence="2">
    <location>
        <begin position="1"/>
        <end position="20"/>
    </location>
</feature>
<dbReference type="Proteomes" id="UP000178428">
    <property type="component" value="Unassembled WGS sequence"/>
</dbReference>
<organism evidence="3 4">
    <name type="scientific">Candidatus Niyogibacteria bacterium RIFCSPLOWO2_02_FULL_45_13</name>
    <dbReference type="NCBI Taxonomy" id="1801725"/>
    <lineage>
        <taxon>Bacteria</taxon>
        <taxon>Candidatus Niyogiibacteriota</taxon>
    </lineage>
</organism>
<feature type="chain" id="PRO_5009582788" description="Cohesin domain-containing protein" evidence="2">
    <location>
        <begin position="21"/>
        <end position="290"/>
    </location>
</feature>